<name>A0AAV4GS45_9GAST</name>
<dbReference type="EMBL" id="BMAT01012213">
    <property type="protein sequence ID" value="GFR88169.1"/>
    <property type="molecule type" value="Genomic_DNA"/>
</dbReference>
<organism evidence="1 2">
    <name type="scientific">Elysia marginata</name>
    <dbReference type="NCBI Taxonomy" id="1093978"/>
    <lineage>
        <taxon>Eukaryota</taxon>
        <taxon>Metazoa</taxon>
        <taxon>Spiralia</taxon>
        <taxon>Lophotrochozoa</taxon>
        <taxon>Mollusca</taxon>
        <taxon>Gastropoda</taxon>
        <taxon>Heterobranchia</taxon>
        <taxon>Euthyneura</taxon>
        <taxon>Panpulmonata</taxon>
        <taxon>Sacoglossa</taxon>
        <taxon>Placobranchoidea</taxon>
        <taxon>Plakobranchidae</taxon>
        <taxon>Elysia</taxon>
    </lineage>
</organism>
<evidence type="ECO:0000313" key="2">
    <source>
        <dbReference type="Proteomes" id="UP000762676"/>
    </source>
</evidence>
<reference evidence="1 2" key="1">
    <citation type="journal article" date="2021" name="Elife">
        <title>Chloroplast acquisition without the gene transfer in kleptoplastic sea slugs, Plakobranchus ocellatus.</title>
        <authorList>
            <person name="Maeda T."/>
            <person name="Takahashi S."/>
            <person name="Yoshida T."/>
            <person name="Shimamura S."/>
            <person name="Takaki Y."/>
            <person name="Nagai Y."/>
            <person name="Toyoda A."/>
            <person name="Suzuki Y."/>
            <person name="Arimoto A."/>
            <person name="Ishii H."/>
            <person name="Satoh N."/>
            <person name="Nishiyama T."/>
            <person name="Hasebe M."/>
            <person name="Maruyama T."/>
            <person name="Minagawa J."/>
            <person name="Obokata J."/>
            <person name="Shigenobu S."/>
        </authorList>
    </citation>
    <scope>NUCLEOTIDE SEQUENCE [LARGE SCALE GENOMIC DNA]</scope>
</reference>
<protein>
    <submittedName>
        <fullName evidence="1">Uncharacterized protein</fullName>
    </submittedName>
</protein>
<dbReference type="Proteomes" id="UP000762676">
    <property type="component" value="Unassembled WGS sequence"/>
</dbReference>
<sequence>MTVKFNASLAKLSYQAASMYHVTDCYFPQLSRAASRRPCQLMETQISRFFRLVKREQAWRQITRLIAISFSTDCRSLTAGGTVPPSAAPPNDGSCLSGVPDLERIKHGVVQTYGDNRMERETLCVWQS</sequence>
<proteinExistence type="predicted"/>
<evidence type="ECO:0000313" key="1">
    <source>
        <dbReference type="EMBL" id="GFR88169.1"/>
    </source>
</evidence>
<accession>A0AAV4GS45</accession>
<gene>
    <name evidence="1" type="ORF">ElyMa_006094200</name>
</gene>
<keyword evidence="2" id="KW-1185">Reference proteome</keyword>
<dbReference type="AlphaFoldDB" id="A0AAV4GS45"/>
<comment type="caution">
    <text evidence="1">The sequence shown here is derived from an EMBL/GenBank/DDBJ whole genome shotgun (WGS) entry which is preliminary data.</text>
</comment>